<keyword evidence="3" id="KW-0050">Antiport</keyword>
<feature type="transmembrane region" description="Helical" evidence="9">
    <location>
        <begin position="350"/>
        <end position="367"/>
    </location>
</feature>
<keyword evidence="7 9" id="KW-0472">Membrane</keyword>
<evidence type="ECO:0000313" key="12">
    <source>
        <dbReference type="Proteomes" id="UP000050872"/>
    </source>
</evidence>
<evidence type="ECO:0000256" key="3">
    <source>
        <dbReference type="ARBA" id="ARBA00022449"/>
    </source>
</evidence>
<dbReference type="PANTHER" id="PTHR33451">
    <property type="entry name" value="MALATE-2H(+)/NA(+)-LACTATE ANTIPORTER"/>
    <property type="match status" value="1"/>
</dbReference>
<comment type="subcellular location">
    <subcellularLocation>
        <location evidence="1">Cell membrane</location>
        <topology evidence="1">Multi-pass membrane protein</topology>
    </subcellularLocation>
</comment>
<evidence type="ECO:0000256" key="5">
    <source>
        <dbReference type="ARBA" id="ARBA00022692"/>
    </source>
</evidence>
<evidence type="ECO:0000256" key="6">
    <source>
        <dbReference type="ARBA" id="ARBA00022989"/>
    </source>
</evidence>
<keyword evidence="4" id="KW-1003">Cell membrane</keyword>
<feature type="transmembrane region" description="Helical" evidence="9">
    <location>
        <begin position="309"/>
        <end position="329"/>
    </location>
</feature>
<dbReference type="OrthoDB" id="9762978at2"/>
<feature type="transmembrane region" description="Helical" evidence="9">
    <location>
        <begin position="430"/>
        <end position="454"/>
    </location>
</feature>
<dbReference type="Pfam" id="PF03553">
    <property type="entry name" value="Na_H_antiporter"/>
    <property type="match status" value="1"/>
</dbReference>
<accession>A0A0R1QHE5</accession>
<dbReference type="EMBL" id="AZEZ01000062">
    <property type="protein sequence ID" value="KRL44025.1"/>
    <property type="molecule type" value="Genomic_DNA"/>
</dbReference>
<keyword evidence="12" id="KW-1185">Reference proteome</keyword>
<evidence type="ECO:0000256" key="7">
    <source>
        <dbReference type="ARBA" id="ARBA00023136"/>
    </source>
</evidence>
<evidence type="ECO:0000256" key="8">
    <source>
        <dbReference type="ARBA" id="ARBA00038435"/>
    </source>
</evidence>
<dbReference type="RefSeq" id="WP_057888029.1">
    <property type="nucleotide sequence ID" value="NZ_AZEZ01000062.1"/>
</dbReference>
<dbReference type="AlphaFoldDB" id="A0A0R1QHE5"/>
<dbReference type="GO" id="GO:0015297">
    <property type="term" value="F:antiporter activity"/>
    <property type="evidence" value="ECO:0007669"/>
    <property type="project" value="UniProtKB-KW"/>
</dbReference>
<feature type="transmembrane region" description="Helical" evidence="9">
    <location>
        <begin position="192"/>
        <end position="210"/>
    </location>
</feature>
<evidence type="ECO:0000256" key="9">
    <source>
        <dbReference type="SAM" id="Phobius"/>
    </source>
</evidence>
<feature type="transmembrane region" description="Helical" evidence="9">
    <location>
        <begin position="72"/>
        <end position="94"/>
    </location>
</feature>
<feature type="transmembrane region" description="Helical" evidence="9">
    <location>
        <begin position="256"/>
        <end position="273"/>
    </location>
</feature>
<feature type="transmembrane region" description="Helical" evidence="9">
    <location>
        <begin position="12"/>
        <end position="29"/>
    </location>
</feature>
<comment type="caution">
    <text evidence="11">The sequence shown here is derived from an EMBL/GenBank/DDBJ whole genome shotgun (WGS) entry which is preliminary data.</text>
</comment>
<evidence type="ECO:0000313" key="11">
    <source>
        <dbReference type="EMBL" id="KRL44025.1"/>
    </source>
</evidence>
<dbReference type="NCBIfam" id="TIGR00931">
    <property type="entry name" value="antiport_nhaC"/>
    <property type="match status" value="1"/>
</dbReference>
<evidence type="ECO:0000259" key="10">
    <source>
        <dbReference type="Pfam" id="PF03553"/>
    </source>
</evidence>
<dbReference type="InterPro" id="IPR052180">
    <property type="entry name" value="NhaC_Na-H+_Antiporter"/>
</dbReference>
<protein>
    <submittedName>
        <fullName evidence="11">Na+ H+ antiporter NhaC</fullName>
    </submittedName>
</protein>
<dbReference type="InterPro" id="IPR004770">
    <property type="entry name" value="Na/H_antiport_NhaC"/>
</dbReference>
<keyword evidence="2" id="KW-0813">Transport</keyword>
<organism evidence="11 12">
    <name type="scientific">Companilactobacillus mindensis DSM 14500</name>
    <dbReference type="NCBI Taxonomy" id="1423770"/>
    <lineage>
        <taxon>Bacteria</taxon>
        <taxon>Bacillati</taxon>
        <taxon>Bacillota</taxon>
        <taxon>Bacilli</taxon>
        <taxon>Lactobacillales</taxon>
        <taxon>Lactobacillaceae</taxon>
        <taxon>Companilactobacillus</taxon>
    </lineage>
</organism>
<feature type="domain" description="Na+/H+ antiporter NhaC-like C-terminal" evidence="10">
    <location>
        <begin position="160"/>
        <end position="452"/>
    </location>
</feature>
<evidence type="ECO:0000256" key="4">
    <source>
        <dbReference type="ARBA" id="ARBA00022475"/>
    </source>
</evidence>
<dbReference type="InterPro" id="IPR018461">
    <property type="entry name" value="Na/H_Antiport_NhaC-like_C"/>
</dbReference>
<feature type="transmembrane region" description="Helical" evidence="9">
    <location>
        <begin position="230"/>
        <end position="249"/>
    </location>
</feature>
<dbReference type="Proteomes" id="UP000050872">
    <property type="component" value="Unassembled WGS sequence"/>
</dbReference>
<gene>
    <name evidence="11" type="ORF">FD29_GL000425</name>
</gene>
<keyword evidence="5 9" id="KW-0812">Transmembrane</keyword>
<comment type="similarity">
    <text evidence="8">Belongs to the NhaC Na(+)/H(+) (TC 2.A.35) antiporter family.</text>
</comment>
<dbReference type="PANTHER" id="PTHR33451:SF6">
    <property type="entry name" value="NA(+)_H(+) ANTIPORTER NHAC"/>
    <property type="match status" value="1"/>
</dbReference>
<name>A0A0R1QHE5_9LACO</name>
<keyword evidence="6 9" id="KW-1133">Transmembrane helix</keyword>
<evidence type="ECO:0000256" key="1">
    <source>
        <dbReference type="ARBA" id="ARBA00004651"/>
    </source>
</evidence>
<proteinExistence type="inferred from homology"/>
<dbReference type="PATRIC" id="fig|1423770.3.peg.429"/>
<evidence type="ECO:0000256" key="2">
    <source>
        <dbReference type="ARBA" id="ARBA00022448"/>
    </source>
</evidence>
<feature type="transmembrane region" description="Helical" evidence="9">
    <location>
        <begin position="114"/>
        <end position="140"/>
    </location>
</feature>
<dbReference type="GO" id="GO:0005886">
    <property type="term" value="C:plasma membrane"/>
    <property type="evidence" value="ECO:0007669"/>
    <property type="project" value="UniProtKB-SubCell"/>
</dbReference>
<sequence>MNKSKKDVSFREAIAILVMMLIVLGFGVIKFGLSPQTPVLVVIGLLILWSKLRGSSWDDIFDGISDGVKNGIIPIFIFILIGALIGTWIAAGIIPSMMVAGFHMISAQWFVPSVFLVCALIGTSIGSAFTIISTIGIALFGMGQTLGMNPALVAGAIISGAIFGDKTSPLSDSTNLASAIAEDDLFAHIKNLMWTTIPAFLISFILYAILGNAGSGASLSKIDTTLKVLNSNFVISWWSILPIAILFFCAIMKVPAVATLILNITVTVGMIFIEKPGTPVKDIAGFIENGFVSKTGNASVDALLTRGGIASMMGTVSLIFLTLSLGGLLMKFDVIQTAMTPLAKKLKTPGSVVTATILSGIGVNIFVGEQYLSVILPGKAFKETFNKRGLDNLALSRVLEDGGTVINYLIPWGVAGAFAANTLGVPTLSFLPFCFFSLLSPLLSIISGFTGIGLKRLPAAKEESASSGRKINIELD</sequence>
<reference evidence="11 12" key="1">
    <citation type="journal article" date="2015" name="Genome Announc.">
        <title>Expanding the biotechnology potential of lactobacilli through comparative genomics of 213 strains and associated genera.</title>
        <authorList>
            <person name="Sun Z."/>
            <person name="Harris H.M."/>
            <person name="McCann A."/>
            <person name="Guo C."/>
            <person name="Argimon S."/>
            <person name="Zhang W."/>
            <person name="Yang X."/>
            <person name="Jeffery I.B."/>
            <person name="Cooney J.C."/>
            <person name="Kagawa T.F."/>
            <person name="Liu W."/>
            <person name="Song Y."/>
            <person name="Salvetti E."/>
            <person name="Wrobel A."/>
            <person name="Rasinkangas P."/>
            <person name="Parkhill J."/>
            <person name="Rea M.C."/>
            <person name="O'Sullivan O."/>
            <person name="Ritari J."/>
            <person name="Douillard F.P."/>
            <person name="Paul Ross R."/>
            <person name="Yang R."/>
            <person name="Briner A.E."/>
            <person name="Felis G.E."/>
            <person name="de Vos W.M."/>
            <person name="Barrangou R."/>
            <person name="Klaenhammer T.R."/>
            <person name="Caufield P.W."/>
            <person name="Cui Y."/>
            <person name="Zhang H."/>
            <person name="O'Toole P.W."/>
        </authorList>
    </citation>
    <scope>NUCLEOTIDE SEQUENCE [LARGE SCALE GENOMIC DNA]</scope>
    <source>
        <strain evidence="11 12">DSM 14500</strain>
    </source>
</reference>